<dbReference type="InterPro" id="IPR012611">
    <property type="entry name" value="SASP_SspK"/>
</dbReference>
<dbReference type="OrthoDB" id="2382188at2"/>
<dbReference type="GO" id="GO:0030435">
    <property type="term" value="P:sporulation resulting in formation of a cellular spore"/>
    <property type="evidence" value="ECO:0007669"/>
    <property type="project" value="UniProtKB-KW"/>
</dbReference>
<feature type="region of interest" description="Disordered" evidence="2">
    <location>
        <begin position="1"/>
        <end position="52"/>
    </location>
</feature>
<name>A0A917TMY3_9BACI</name>
<comment type="caution">
    <text evidence="3">The sequence shown here is derived from an EMBL/GenBank/DDBJ whole genome shotgun (WGS) entry which is preliminary data.</text>
</comment>
<organism evidence="3 4">
    <name type="scientific">Paraliobacillus quinghaiensis</name>
    <dbReference type="NCBI Taxonomy" id="470815"/>
    <lineage>
        <taxon>Bacteria</taxon>
        <taxon>Bacillati</taxon>
        <taxon>Bacillota</taxon>
        <taxon>Bacilli</taxon>
        <taxon>Bacillales</taxon>
        <taxon>Bacillaceae</taxon>
        <taxon>Paraliobacillus</taxon>
    </lineage>
</organism>
<reference evidence="3" key="1">
    <citation type="journal article" date="2014" name="Int. J. Syst. Evol. Microbiol.">
        <title>Complete genome sequence of Corynebacterium casei LMG S-19264T (=DSM 44701T), isolated from a smear-ripened cheese.</title>
        <authorList>
            <consortium name="US DOE Joint Genome Institute (JGI-PGF)"/>
            <person name="Walter F."/>
            <person name="Albersmeier A."/>
            <person name="Kalinowski J."/>
            <person name="Ruckert C."/>
        </authorList>
    </citation>
    <scope>NUCLEOTIDE SEQUENCE</scope>
    <source>
        <strain evidence="3">CGMCC 1.6333</strain>
    </source>
</reference>
<reference evidence="3" key="2">
    <citation type="submission" date="2020-09" db="EMBL/GenBank/DDBJ databases">
        <authorList>
            <person name="Sun Q."/>
            <person name="Zhou Y."/>
        </authorList>
    </citation>
    <scope>NUCLEOTIDE SEQUENCE</scope>
    <source>
        <strain evidence="3">CGMCC 1.6333</strain>
    </source>
</reference>
<dbReference type="RefSeq" id="WP_117154256.1">
    <property type="nucleotide sequence ID" value="NZ_BMLG01000006.1"/>
</dbReference>
<feature type="compositionally biased region" description="Basic and acidic residues" evidence="2">
    <location>
        <begin position="37"/>
        <end position="52"/>
    </location>
</feature>
<proteinExistence type="predicted"/>
<dbReference type="Proteomes" id="UP000618460">
    <property type="component" value="Unassembled WGS sequence"/>
</dbReference>
<keyword evidence="1" id="KW-0749">Sporulation</keyword>
<gene>
    <name evidence="3" type="ORF">GCM10011351_14890</name>
</gene>
<evidence type="ECO:0000313" key="3">
    <source>
        <dbReference type="EMBL" id="GGM29752.1"/>
    </source>
</evidence>
<feature type="compositionally biased region" description="Polar residues" evidence="2">
    <location>
        <begin position="22"/>
        <end position="36"/>
    </location>
</feature>
<dbReference type="Pfam" id="PF08176">
    <property type="entry name" value="SspK"/>
    <property type="match status" value="1"/>
</dbReference>
<keyword evidence="4" id="KW-1185">Reference proteome</keyword>
<dbReference type="EMBL" id="BMLG01000006">
    <property type="protein sequence ID" value="GGM29752.1"/>
    <property type="molecule type" value="Genomic_DNA"/>
</dbReference>
<dbReference type="GO" id="GO:0030436">
    <property type="term" value="P:asexual sporulation"/>
    <property type="evidence" value="ECO:0007669"/>
    <property type="project" value="InterPro"/>
</dbReference>
<dbReference type="GO" id="GO:0042601">
    <property type="term" value="C:endospore-forming forespore"/>
    <property type="evidence" value="ECO:0007669"/>
    <property type="project" value="InterPro"/>
</dbReference>
<protein>
    <recommendedName>
        <fullName evidence="5">SASP K</fullName>
    </recommendedName>
</protein>
<evidence type="ECO:0000313" key="4">
    <source>
        <dbReference type="Proteomes" id="UP000618460"/>
    </source>
</evidence>
<feature type="compositionally biased region" description="Basic and acidic residues" evidence="2">
    <location>
        <begin position="1"/>
        <end position="10"/>
    </location>
</feature>
<dbReference type="AlphaFoldDB" id="A0A917TMY3"/>
<sequence length="52" mass="6048">MRNKQKDFPIRKNTKLHPKAQAENNSLRANGTINSRPQERMHKAEGDNHEPL</sequence>
<evidence type="ECO:0008006" key="5">
    <source>
        <dbReference type="Google" id="ProtNLM"/>
    </source>
</evidence>
<accession>A0A917TMY3</accession>
<evidence type="ECO:0000256" key="1">
    <source>
        <dbReference type="ARBA" id="ARBA00022969"/>
    </source>
</evidence>
<evidence type="ECO:0000256" key="2">
    <source>
        <dbReference type="SAM" id="MobiDB-lite"/>
    </source>
</evidence>